<dbReference type="EMBL" id="JANLCJ010000011">
    <property type="protein sequence ID" value="MCS5736037.1"/>
    <property type="molecule type" value="Genomic_DNA"/>
</dbReference>
<gene>
    <name evidence="7" type="ORF">N1032_20050</name>
</gene>
<protein>
    <submittedName>
        <fullName evidence="7">C-terminal binding protein</fullName>
    </submittedName>
</protein>
<keyword evidence="8" id="KW-1185">Reference proteome</keyword>
<dbReference type="InterPro" id="IPR043322">
    <property type="entry name" value="CtBP"/>
</dbReference>
<dbReference type="RefSeq" id="WP_259541669.1">
    <property type="nucleotide sequence ID" value="NZ_JANLCJ010000011.1"/>
</dbReference>
<evidence type="ECO:0000256" key="2">
    <source>
        <dbReference type="ARBA" id="ARBA00023002"/>
    </source>
</evidence>
<dbReference type="Pfam" id="PF02826">
    <property type="entry name" value="2-Hacid_dh_C"/>
    <property type="match status" value="1"/>
</dbReference>
<evidence type="ECO:0000256" key="3">
    <source>
        <dbReference type="ARBA" id="ARBA00023027"/>
    </source>
</evidence>
<evidence type="ECO:0000259" key="6">
    <source>
        <dbReference type="Pfam" id="PF02826"/>
    </source>
</evidence>
<feature type="domain" description="D-isomer specific 2-hydroxyacid dehydrogenase catalytic" evidence="5">
    <location>
        <begin position="31"/>
        <end position="329"/>
    </location>
</feature>
<dbReference type="PANTHER" id="PTHR42789">
    <property type="entry name" value="D-ISOMER SPECIFIC 2-HYDROXYACID DEHYDROGENASE FAMILY PROTEIN (AFU_ORTHOLOGUE AFUA_6G10090)"/>
    <property type="match status" value="1"/>
</dbReference>
<name>A0ABT2H805_9MICO</name>
<dbReference type="InterPro" id="IPR029753">
    <property type="entry name" value="D-isomer_DH_CS"/>
</dbReference>
<evidence type="ECO:0000259" key="5">
    <source>
        <dbReference type="Pfam" id="PF00389"/>
    </source>
</evidence>
<evidence type="ECO:0000313" key="7">
    <source>
        <dbReference type="EMBL" id="MCS5736037.1"/>
    </source>
</evidence>
<dbReference type="SUPFAM" id="SSF51735">
    <property type="entry name" value="NAD(P)-binding Rossmann-fold domains"/>
    <property type="match status" value="1"/>
</dbReference>
<dbReference type="SUPFAM" id="SSF52283">
    <property type="entry name" value="Formate/glycerate dehydrogenase catalytic domain-like"/>
    <property type="match status" value="1"/>
</dbReference>
<proteinExistence type="inferred from homology"/>
<dbReference type="Proteomes" id="UP001165586">
    <property type="component" value="Unassembled WGS sequence"/>
</dbReference>
<evidence type="ECO:0000313" key="8">
    <source>
        <dbReference type="Proteomes" id="UP001165586"/>
    </source>
</evidence>
<comment type="similarity">
    <text evidence="1 4">Belongs to the D-isomer specific 2-hydroxyacid dehydrogenase family.</text>
</comment>
<dbReference type="PROSITE" id="PS00670">
    <property type="entry name" value="D_2_HYDROXYACID_DH_2"/>
    <property type="match status" value="1"/>
</dbReference>
<organism evidence="7 8">
    <name type="scientific">Herbiconiux daphne</name>
    <dbReference type="NCBI Taxonomy" id="2970914"/>
    <lineage>
        <taxon>Bacteria</taxon>
        <taxon>Bacillati</taxon>
        <taxon>Actinomycetota</taxon>
        <taxon>Actinomycetes</taxon>
        <taxon>Micrococcales</taxon>
        <taxon>Microbacteriaceae</taxon>
        <taxon>Herbiconiux</taxon>
    </lineage>
</organism>
<dbReference type="Gene3D" id="3.40.50.720">
    <property type="entry name" value="NAD(P)-binding Rossmann-like Domain"/>
    <property type="match status" value="2"/>
</dbReference>
<dbReference type="InterPro" id="IPR006139">
    <property type="entry name" value="D-isomer_2_OHA_DH_cat_dom"/>
</dbReference>
<evidence type="ECO:0000256" key="4">
    <source>
        <dbReference type="RuleBase" id="RU003719"/>
    </source>
</evidence>
<dbReference type="Pfam" id="PF00389">
    <property type="entry name" value="2-Hacid_dh"/>
    <property type="match status" value="1"/>
</dbReference>
<accession>A0ABT2H805</accession>
<keyword evidence="3" id="KW-0520">NAD</keyword>
<keyword evidence="2 4" id="KW-0560">Oxidoreductase</keyword>
<dbReference type="InterPro" id="IPR036291">
    <property type="entry name" value="NAD(P)-bd_dom_sf"/>
</dbReference>
<evidence type="ECO:0000256" key="1">
    <source>
        <dbReference type="ARBA" id="ARBA00005854"/>
    </source>
</evidence>
<dbReference type="PANTHER" id="PTHR42789:SF1">
    <property type="entry name" value="D-ISOMER SPECIFIC 2-HYDROXYACID DEHYDROGENASE FAMILY PROTEIN (AFU_ORTHOLOGUE AFUA_6G10090)"/>
    <property type="match status" value="1"/>
</dbReference>
<comment type="caution">
    <text evidence="7">The sequence shown here is derived from an EMBL/GenBank/DDBJ whole genome shotgun (WGS) entry which is preliminary data.</text>
</comment>
<dbReference type="PROSITE" id="PS00671">
    <property type="entry name" value="D_2_HYDROXYACID_DH_3"/>
    <property type="match status" value="1"/>
</dbReference>
<dbReference type="InterPro" id="IPR006140">
    <property type="entry name" value="D-isomer_DH_NAD-bd"/>
</dbReference>
<dbReference type="InterPro" id="IPR050857">
    <property type="entry name" value="D-2-hydroxyacid_DH"/>
</dbReference>
<reference evidence="7" key="1">
    <citation type="submission" date="2022-08" db="EMBL/GenBank/DDBJ databases">
        <authorList>
            <person name="Deng Y."/>
            <person name="Han X.-F."/>
            <person name="Zhang Y.-Q."/>
        </authorList>
    </citation>
    <scope>NUCLEOTIDE SEQUENCE</scope>
    <source>
        <strain evidence="7">CPCC 203386</strain>
    </source>
</reference>
<feature type="domain" description="D-isomer specific 2-hydroxyacid dehydrogenase NAD-binding" evidence="6">
    <location>
        <begin position="119"/>
        <end position="297"/>
    </location>
</feature>
<dbReference type="CDD" id="cd05299">
    <property type="entry name" value="CtBP_dh"/>
    <property type="match status" value="1"/>
</dbReference>
<sequence length="339" mass="35914">MTGRGSTGGRGSMKVVLTSTAVPIGESDLDAYRGLDVAVSAVDGTDPDALRRETADADALIVLAEHISRGVIENLRRCRSITRLGVGVDTVDIGAATERGIWVTNVPDANYREVATHAVAMALGLARRLVEFDRAIDADGWASTFAIGAGMRRADDQTFGLLGLGRIGRRVAEIAAAIGYRVVAFDPGLPSGAIEEAGVESVGFDELVEVSDILSLHVPLTGDTQNIIDRPVLERMPSGSILINVSRGGLVDERALADAIIRGHLAGAGLDAFAHEPLELGSPLRGLDRVLLSPHAAHFSQESWQETRRKAHEEAARVLRGERPRYAVNDPSAIRAAAG</sequence>